<accession>A0A067LV29</accession>
<dbReference type="PANTHER" id="PTHR47338:SF29">
    <property type="entry name" value="ZN(2)-C6 FUNGAL-TYPE DOMAIN-CONTAINING PROTEIN"/>
    <property type="match status" value="1"/>
</dbReference>
<evidence type="ECO:0000313" key="9">
    <source>
        <dbReference type="Proteomes" id="UP000027195"/>
    </source>
</evidence>
<keyword evidence="3" id="KW-0805">Transcription regulation</keyword>
<organism evidence="8 9">
    <name type="scientific">Botryobasidium botryosum (strain FD-172 SS1)</name>
    <dbReference type="NCBI Taxonomy" id="930990"/>
    <lineage>
        <taxon>Eukaryota</taxon>
        <taxon>Fungi</taxon>
        <taxon>Dikarya</taxon>
        <taxon>Basidiomycota</taxon>
        <taxon>Agaricomycotina</taxon>
        <taxon>Agaricomycetes</taxon>
        <taxon>Cantharellales</taxon>
        <taxon>Botryobasidiaceae</taxon>
        <taxon>Botryobasidium</taxon>
    </lineage>
</organism>
<evidence type="ECO:0000256" key="6">
    <source>
        <dbReference type="SAM" id="MobiDB-lite"/>
    </source>
</evidence>
<keyword evidence="4" id="KW-0804">Transcription</keyword>
<dbReference type="SMART" id="SM00066">
    <property type="entry name" value="GAL4"/>
    <property type="match status" value="1"/>
</dbReference>
<dbReference type="InterPro" id="IPR036864">
    <property type="entry name" value="Zn2-C6_fun-type_DNA-bd_sf"/>
</dbReference>
<proteinExistence type="predicted"/>
<comment type="subcellular location">
    <subcellularLocation>
        <location evidence="1">Nucleus</location>
    </subcellularLocation>
</comment>
<evidence type="ECO:0000259" key="7">
    <source>
        <dbReference type="PROSITE" id="PS50048"/>
    </source>
</evidence>
<evidence type="ECO:0000256" key="3">
    <source>
        <dbReference type="ARBA" id="ARBA00023015"/>
    </source>
</evidence>
<dbReference type="AlphaFoldDB" id="A0A067LV29"/>
<keyword evidence="2" id="KW-0479">Metal-binding</keyword>
<name>A0A067LV29_BOTB1</name>
<keyword evidence="5" id="KW-0539">Nucleus</keyword>
<dbReference type="CDD" id="cd00067">
    <property type="entry name" value="GAL4"/>
    <property type="match status" value="1"/>
</dbReference>
<evidence type="ECO:0000256" key="1">
    <source>
        <dbReference type="ARBA" id="ARBA00004123"/>
    </source>
</evidence>
<evidence type="ECO:0000256" key="4">
    <source>
        <dbReference type="ARBA" id="ARBA00023163"/>
    </source>
</evidence>
<dbReference type="OrthoDB" id="2309723at2759"/>
<evidence type="ECO:0000256" key="2">
    <source>
        <dbReference type="ARBA" id="ARBA00022723"/>
    </source>
</evidence>
<dbReference type="Proteomes" id="UP000027195">
    <property type="component" value="Unassembled WGS sequence"/>
</dbReference>
<dbReference type="SUPFAM" id="SSF57701">
    <property type="entry name" value="Zn2/Cys6 DNA-binding domain"/>
    <property type="match status" value="1"/>
</dbReference>
<dbReference type="GO" id="GO:0005634">
    <property type="term" value="C:nucleus"/>
    <property type="evidence" value="ECO:0007669"/>
    <property type="project" value="UniProtKB-SubCell"/>
</dbReference>
<dbReference type="Gene3D" id="4.10.240.10">
    <property type="entry name" value="Zn(2)-C6 fungal-type DNA-binding domain"/>
    <property type="match status" value="1"/>
</dbReference>
<gene>
    <name evidence="8" type="ORF">BOTBODRAFT_39020</name>
</gene>
<feature type="region of interest" description="Disordered" evidence="6">
    <location>
        <begin position="108"/>
        <end position="145"/>
    </location>
</feature>
<dbReference type="InterPro" id="IPR001138">
    <property type="entry name" value="Zn2Cys6_DnaBD"/>
</dbReference>
<dbReference type="PROSITE" id="PS00463">
    <property type="entry name" value="ZN2_CY6_FUNGAL_1"/>
    <property type="match status" value="1"/>
</dbReference>
<dbReference type="EMBL" id="KL198113">
    <property type="protein sequence ID" value="KDQ07188.1"/>
    <property type="molecule type" value="Genomic_DNA"/>
</dbReference>
<dbReference type="Pfam" id="PF00172">
    <property type="entry name" value="Zn_clus"/>
    <property type="match status" value="1"/>
</dbReference>
<sequence length="596" mass="66125">MLPDAELSLPQTVVILNRGKACAVCRRKKQRCDGAKPSCGPCAKIGKAGQCTYKPESASARSRELRDHLHALEGSIQVLKVKQPKGADRVANLTPMYSTFQLGTVSFSSSPKSSSPSPSPPKSLESSPSPPRSLRTLSSPGPLDVPASLRDPLPAMLKDQVPDSLSDILIDIFLENRWQHLYEFSTSRILAGRRLPPSHPDSIHPALLDAMCLLGCMYSRRVVFHNYEKLFLERLNRNLANSLYHMDRIYDFTMASTLKGCYYYMKGRVREGHYIISSTARFALACRLHQIDSCSLEASKASPLLGPPRDLVDLGDRIYLFWGLFCMDRIGSLIANLPSAFSKENEITTMWPCPPEYYSDGRAHTCSESSAPFFLRHTSEAWSSSKANNNVHAFRAKSVALLYRTAVLAKGAGDPLEGMSILSKNPQACKDIISDITVLEKSLSHLAASVEQYRLKCTLGNDAPHDAMLVFSIASIQAAYIHLCSILAEQDNTWYRRRLQAAKKSTTIIKEILATGSSSLHVSVCLMWTCVYEVLALEWSKLGALGDERGVALIQGDIDNLYGALELYAKVFPFKINLHIQYLKKFNIHGTWTLST</sequence>
<evidence type="ECO:0000256" key="5">
    <source>
        <dbReference type="ARBA" id="ARBA00023242"/>
    </source>
</evidence>
<dbReference type="CDD" id="cd12148">
    <property type="entry name" value="fungal_TF_MHR"/>
    <property type="match status" value="1"/>
</dbReference>
<dbReference type="PANTHER" id="PTHR47338">
    <property type="entry name" value="ZN(II)2CYS6 TRANSCRIPTION FACTOR (EUROFUNG)-RELATED"/>
    <property type="match status" value="1"/>
</dbReference>
<reference evidence="9" key="1">
    <citation type="journal article" date="2014" name="Proc. Natl. Acad. Sci. U.S.A.">
        <title>Extensive sampling of basidiomycete genomes demonstrates inadequacy of the white-rot/brown-rot paradigm for wood decay fungi.</title>
        <authorList>
            <person name="Riley R."/>
            <person name="Salamov A.A."/>
            <person name="Brown D.W."/>
            <person name="Nagy L.G."/>
            <person name="Floudas D."/>
            <person name="Held B.W."/>
            <person name="Levasseur A."/>
            <person name="Lombard V."/>
            <person name="Morin E."/>
            <person name="Otillar R."/>
            <person name="Lindquist E.A."/>
            <person name="Sun H."/>
            <person name="LaButti K.M."/>
            <person name="Schmutz J."/>
            <person name="Jabbour D."/>
            <person name="Luo H."/>
            <person name="Baker S.E."/>
            <person name="Pisabarro A.G."/>
            <person name="Walton J.D."/>
            <person name="Blanchette R.A."/>
            <person name="Henrissat B."/>
            <person name="Martin F."/>
            <person name="Cullen D."/>
            <person name="Hibbett D.S."/>
            <person name="Grigoriev I.V."/>
        </authorList>
    </citation>
    <scope>NUCLEOTIDE SEQUENCE [LARGE SCALE GENOMIC DNA]</scope>
    <source>
        <strain evidence="9">FD-172 SS1</strain>
    </source>
</reference>
<dbReference type="STRING" id="930990.A0A067LV29"/>
<dbReference type="InterPro" id="IPR050815">
    <property type="entry name" value="TF_fung"/>
</dbReference>
<protein>
    <recommendedName>
        <fullName evidence="7">Zn(2)-C6 fungal-type domain-containing protein</fullName>
    </recommendedName>
</protein>
<dbReference type="GO" id="GO:0000981">
    <property type="term" value="F:DNA-binding transcription factor activity, RNA polymerase II-specific"/>
    <property type="evidence" value="ECO:0007669"/>
    <property type="project" value="InterPro"/>
</dbReference>
<keyword evidence="9" id="KW-1185">Reference proteome</keyword>
<feature type="compositionally biased region" description="Low complexity" evidence="6">
    <location>
        <begin position="108"/>
        <end position="142"/>
    </location>
</feature>
<dbReference type="InParanoid" id="A0A067LV29"/>
<evidence type="ECO:0000313" key="8">
    <source>
        <dbReference type="EMBL" id="KDQ07188.1"/>
    </source>
</evidence>
<dbReference type="GO" id="GO:0008270">
    <property type="term" value="F:zinc ion binding"/>
    <property type="evidence" value="ECO:0007669"/>
    <property type="project" value="InterPro"/>
</dbReference>
<dbReference type="HOGENOM" id="CLU_022337_0_0_1"/>
<dbReference type="PROSITE" id="PS50048">
    <property type="entry name" value="ZN2_CY6_FUNGAL_2"/>
    <property type="match status" value="1"/>
</dbReference>
<feature type="domain" description="Zn(2)-C6 fungal-type" evidence="7">
    <location>
        <begin position="21"/>
        <end position="53"/>
    </location>
</feature>